<evidence type="ECO:0000313" key="2">
    <source>
        <dbReference type="Proteomes" id="UP000799755"/>
    </source>
</evidence>
<keyword evidence="1" id="KW-0378">Hydrolase</keyword>
<dbReference type="Proteomes" id="UP000799755">
    <property type="component" value="Unassembled WGS sequence"/>
</dbReference>
<dbReference type="EMBL" id="MU003502">
    <property type="protein sequence ID" value="KAF2472579.1"/>
    <property type="molecule type" value="Genomic_DNA"/>
</dbReference>
<name>A0ACB6QZU9_9PLEO</name>
<organism evidence="1 2">
    <name type="scientific">Lindgomyces ingoldianus</name>
    <dbReference type="NCBI Taxonomy" id="673940"/>
    <lineage>
        <taxon>Eukaryota</taxon>
        <taxon>Fungi</taxon>
        <taxon>Dikarya</taxon>
        <taxon>Ascomycota</taxon>
        <taxon>Pezizomycotina</taxon>
        <taxon>Dothideomycetes</taxon>
        <taxon>Pleosporomycetidae</taxon>
        <taxon>Pleosporales</taxon>
        <taxon>Lindgomycetaceae</taxon>
        <taxon>Lindgomyces</taxon>
    </lineage>
</organism>
<protein>
    <submittedName>
        <fullName evidence="1">Family 16 glycoside hydrolase</fullName>
    </submittedName>
</protein>
<gene>
    <name evidence="1" type="ORF">BDR25DRAFT_324413</name>
</gene>
<reference evidence="1" key="1">
    <citation type="journal article" date="2020" name="Stud. Mycol.">
        <title>101 Dothideomycetes genomes: a test case for predicting lifestyles and emergence of pathogens.</title>
        <authorList>
            <person name="Haridas S."/>
            <person name="Albert R."/>
            <person name="Binder M."/>
            <person name="Bloem J."/>
            <person name="Labutti K."/>
            <person name="Salamov A."/>
            <person name="Andreopoulos B."/>
            <person name="Baker S."/>
            <person name="Barry K."/>
            <person name="Bills G."/>
            <person name="Bluhm B."/>
            <person name="Cannon C."/>
            <person name="Castanera R."/>
            <person name="Culley D."/>
            <person name="Daum C."/>
            <person name="Ezra D."/>
            <person name="Gonzalez J."/>
            <person name="Henrissat B."/>
            <person name="Kuo A."/>
            <person name="Liang C."/>
            <person name="Lipzen A."/>
            <person name="Lutzoni F."/>
            <person name="Magnuson J."/>
            <person name="Mondo S."/>
            <person name="Nolan M."/>
            <person name="Ohm R."/>
            <person name="Pangilinan J."/>
            <person name="Park H.-J."/>
            <person name="Ramirez L."/>
            <person name="Alfaro M."/>
            <person name="Sun H."/>
            <person name="Tritt A."/>
            <person name="Yoshinaga Y."/>
            <person name="Zwiers L.-H."/>
            <person name="Turgeon B."/>
            <person name="Goodwin S."/>
            <person name="Spatafora J."/>
            <person name="Crous P."/>
            <person name="Grigoriev I."/>
        </authorList>
    </citation>
    <scope>NUCLEOTIDE SEQUENCE</scope>
    <source>
        <strain evidence="1">ATCC 200398</strain>
    </source>
</reference>
<sequence length="378" mass="41377">MPSDEKRGATSTAIPLSPSPAYTETPRYRNTAPKEYSRLNPKRWRWRAWLSIAAITIIIIIAAVVGGVLGIRANAYPNYSKLNYKLQDTYSGNDFFSNFDYFTGYDPAHGFVHYVDGPGSTATNLTQVASNGSAILRVDTSDTNATTGRRSVRITSKKQYTSGLFIFDILHSPYGCATWPALWLTDPANWPANGEIDVMEAVNEGTSGNQITLHTRNGCSIGKHRKRKQTGKALSYNCYNGTNSNEGCGVQGPTSSFGAAFNALGGGIYAMELRSAGIRVWMFARNAIPTDITNKSPDPSTWGTAMADFPNLECDISSHFKNQSIIANIDLCGDWAGRAEVFDQGSCSGLCTDWVAEKAESFREAYWEFGGFWVYGAE</sequence>
<accession>A0ACB6QZU9</accession>
<proteinExistence type="predicted"/>
<comment type="caution">
    <text evidence="1">The sequence shown here is derived from an EMBL/GenBank/DDBJ whole genome shotgun (WGS) entry which is preliminary data.</text>
</comment>
<keyword evidence="2" id="KW-1185">Reference proteome</keyword>
<evidence type="ECO:0000313" key="1">
    <source>
        <dbReference type="EMBL" id="KAF2472579.1"/>
    </source>
</evidence>